<comment type="similarity">
    <text evidence="2 6">Belongs to the BI1 family.</text>
</comment>
<keyword evidence="3 6" id="KW-0812">Transmembrane</keyword>
<dbReference type="OrthoDB" id="1277691at2759"/>
<feature type="transmembrane region" description="Helical" evidence="6">
    <location>
        <begin position="169"/>
        <end position="194"/>
    </location>
</feature>
<evidence type="ECO:0008006" key="9">
    <source>
        <dbReference type="Google" id="ProtNLM"/>
    </source>
</evidence>
<gene>
    <name evidence="7" type="ORF">GSCOC_T00027147001</name>
</gene>
<feature type="transmembrane region" description="Helical" evidence="6">
    <location>
        <begin position="63"/>
        <end position="81"/>
    </location>
</feature>
<evidence type="ECO:0000256" key="1">
    <source>
        <dbReference type="ARBA" id="ARBA00004141"/>
    </source>
</evidence>
<dbReference type="EMBL" id="HG739115">
    <property type="protein sequence ID" value="CDP08345.1"/>
    <property type="molecule type" value="Genomic_DNA"/>
</dbReference>
<feature type="transmembrane region" description="Helical" evidence="6">
    <location>
        <begin position="119"/>
        <end position="139"/>
    </location>
</feature>
<evidence type="ECO:0000256" key="6">
    <source>
        <dbReference type="RuleBase" id="RU004379"/>
    </source>
</evidence>
<protein>
    <recommendedName>
        <fullName evidence="9">Bax inhibitor 1-like</fullName>
    </recommendedName>
</protein>
<evidence type="ECO:0000256" key="2">
    <source>
        <dbReference type="ARBA" id="ARBA00010350"/>
    </source>
</evidence>
<dbReference type="Pfam" id="PF01027">
    <property type="entry name" value="Bax1-I"/>
    <property type="match status" value="1"/>
</dbReference>
<reference evidence="8" key="1">
    <citation type="journal article" date="2014" name="Science">
        <title>The coffee genome provides insight into the convergent evolution of caffeine biosynthesis.</title>
        <authorList>
            <person name="Denoeud F."/>
            <person name="Carretero-Paulet L."/>
            <person name="Dereeper A."/>
            <person name="Droc G."/>
            <person name="Guyot R."/>
            <person name="Pietrella M."/>
            <person name="Zheng C."/>
            <person name="Alberti A."/>
            <person name="Anthony F."/>
            <person name="Aprea G."/>
            <person name="Aury J.M."/>
            <person name="Bento P."/>
            <person name="Bernard M."/>
            <person name="Bocs S."/>
            <person name="Campa C."/>
            <person name="Cenci A."/>
            <person name="Combes M.C."/>
            <person name="Crouzillat D."/>
            <person name="Da Silva C."/>
            <person name="Daddiego L."/>
            <person name="De Bellis F."/>
            <person name="Dussert S."/>
            <person name="Garsmeur O."/>
            <person name="Gayraud T."/>
            <person name="Guignon V."/>
            <person name="Jahn K."/>
            <person name="Jamilloux V."/>
            <person name="Joet T."/>
            <person name="Labadie K."/>
            <person name="Lan T."/>
            <person name="Leclercq J."/>
            <person name="Lepelley M."/>
            <person name="Leroy T."/>
            <person name="Li L.T."/>
            <person name="Librado P."/>
            <person name="Lopez L."/>
            <person name="Munoz A."/>
            <person name="Noel B."/>
            <person name="Pallavicini A."/>
            <person name="Perrotta G."/>
            <person name="Poncet V."/>
            <person name="Pot D."/>
            <person name="Priyono X."/>
            <person name="Rigoreau M."/>
            <person name="Rouard M."/>
            <person name="Rozas J."/>
            <person name="Tranchant-Dubreuil C."/>
            <person name="VanBuren R."/>
            <person name="Zhang Q."/>
            <person name="Andrade A.C."/>
            <person name="Argout X."/>
            <person name="Bertrand B."/>
            <person name="de Kochko A."/>
            <person name="Graziosi G."/>
            <person name="Henry R.J."/>
            <person name="Jayarama X."/>
            <person name="Ming R."/>
            <person name="Nagai C."/>
            <person name="Rounsley S."/>
            <person name="Sankoff D."/>
            <person name="Giuliano G."/>
            <person name="Albert V.A."/>
            <person name="Wincker P."/>
            <person name="Lashermes P."/>
        </authorList>
    </citation>
    <scope>NUCLEOTIDE SEQUENCE [LARGE SCALE GENOMIC DNA]</scope>
    <source>
        <strain evidence="8">cv. DH200-94</strain>
    </source>
</reference>
<evidence type="ECO:0000256" key="4">
    <source>
        <dbReference type="ARBA" id="ARBA00022989"/>
    </source>
</evidence>
<dbReference type="STRING" id="49390.A0A068UII0"/>
<dbReference type="OMA" id="SRDFIMH"/>
<feature type="transmembrane region" description="Helical" evidence="6">
    <location>
        <begin position="215"/>
        <end position="233"/>
    </location>
</feature>
<dbReference type="PANTHER" id="PTHR23291">
    <property type="entry name" value="BAX INHIBITOR-RELATED"/>
    <property type="match status" value="1"/>
</dbReference>
<dbReference type="AlphaFoldDB" id="A0A068UII0"/>
<dbReference type="Gramene" id="CDP08345">
    <property type="protein sequence ID" value="CDP08345"/>
    <property type="gene ID" value="GSCOC_T00027147001"/>
</dbReference>
<keyword evidence="8" id="KW-1185">Reference proteome</keyword>
<dbReference type="PhylomeDB" id="A0A068UII0"/>
<dbReference type="CDD" id="cd10430">
    <property type="entry name" value="BI-1"/>
    <property type="match status" value="1"/>
</dbReference>
<organism evidence="7 8">
    <name type="scientific">Coffea canephora</name>
    <name type="common">Robusta coffee</name>
    <dbReference type="NCBI Taxonomy" id="49390"/>
    <lineage>
        <taxon>Eukaryota</taxon>
        <taxon>Viridiplantae</taxon>
        <taxon>Streptophyta</taxon>
        <taxon>Embryophyta</taxon>
        <taxon>Tracheophyta</taxon>
        <taxon>Spermatophyta</taxon>
        <taxon>Magnoliopsida</taxon>
        <taxon>eudicotyledons</taxon>
        <taxon>Gunneridae</taxon>
        <taxon>Pentapetalae</taxon>
        <taxon>asterids</taxon>
        <taxon>lamiids</taxon>
        <taxon>Gentianales</taxon>
        <taxon>Rubiaceae</taxon>
        <taxon>Ixoroideae</taxon>
        <taxon>Gardenieae complex</taxon>
        <taxon>Bertiereae - Coffeeae clade</taxon>
        <taxon>Coffeeae</taxon>
        <taxon>Coffea</taxon>
    </lineage>
</organism>
<keyword evidence="5 6" id="KW-0472">Membrane</keyword>
<name>A0A068UII0_COFCA</name>
<evidence type="ECO:0000256" key="5">
    <source>
        <dbReference type="ARBA" id="ARBA00023136"/>
    </source>
</evidence>
<dbReference type="PANTHER" id="PTHR23291:SF32">
    <property type="entry name" value="BAX INHIBITOR 1"/>
    <property type="match status" value="1"/>
</dbReference>
<feature type="transmembrane region" description="Helical" evidence="6">
    <location>
        <begin position="93"/>
        <end position="113"/>
    </location>
</feature>
<feature type="transmembrane region" description="Helical" evidence="6">
    <location>
        <begin position="146"/>
        <end position="163"/>
    </location>
</feature>
<dbReference type="FunCoup" id="A0A068UII0">
    <property type="interactions" value="1813"/>
</dbReference>
<comment type="subcellular location">
    <subcellularLocation>
        <location evidence="1">Membrane</location>
        <topology evidence="1">Multi-pass membrane protein</topology>
    </subcellularLocation>
</comment>
<dbReference type="GO" id="GO:0016020">
    <property type="term" value="C:membrane"/>
    <property type="evidence" value="ECO:0007669"/>
    <property type="project" value="UniProtKB-SubCell"/>
</dbReference>
<evidence type="ECO:0000256" key="3">
    <source>
        <dbReference type="ARBA" id="ARBA00022692"/>
    </source>
</evidence>
<proteinExistence type="inferred from homology"/>
<sequence length="248" mass="27524">MEGFTSFFDSQSASRSGWSYESLKNFRQISPVVQNHLKQVYLTLCCALVASAVGAYLHILWNIGGFLTTVGCMGSMMWLLSTPPFEEHKRLSLLMAAAAFEGASIGPLIELAISFDPSILVSAVIGCAIAFGCFSAAAMLARRREYLYLAGLLSSGVSILFWLHFASSIFGGSLALFKFELYFGLLVFVGYIVVDTQDIIEKAHYGDLDYVKHSLTLFVDFVAVFVRVLIIMLKNASEKEEKKRKRRH</sequence>
<keyword evidence="4 6" id="KW-1133">Transmembrane helix</keyword>
<feature type="transmembrane region" description="Helical" evidence="6">
    <location>
        <begin position="40"/>
        <end position="57"/>
    </location>
</feature>
<dbReference type="Proteomes" id="UP000295252">
    <property type="component" value="Chromosome X"/>
</dbReference>
<dbReference type="InParanoid" id="A0A068UII0"/>
<accession>A0A068UII0</accession>
<evidence type="ECO:0000313" key="7">
    <source>
        <dbReference type="EMBL" id="CDP08345.1"/>
    </source>
</evidence>
<evidence type="ECO:0000313" key="8">
    <source>
        <dbReference type="Proteomes" id="UP000295252"/>
    </source>
</evidence>
<dbReference type="InterPro" id="IPR006214">
    <property type="entry name" value="Bax_inhibitor_1-related"/>
</dbReference>